<evidence type="ECO:0000256" key="3">
    <source>
        <dbReference type="ARBA" id="ARBA00022691"/>
    </source>
</evidence>
<comment type="similarity">
    <text evidence="4">Belongs to the class I-like SAM-binding methyltransferase superfamily. Cation-dependent O-methyltransferase family.</text>
</comment>
<sequence>MATELASTWTRTDNIPYTQETWTREDAFHESFLIPKDDALSFAVSNTIANGLPDISVSPAFGKFLYLVAMSIGAKRILEVGTLGGYSAMWQARALPVDGEVVCLELLDKHAKVARENLVRAGPEIAGRVKIIVGCARESITQLKPEPAPFDLVFLDADKDGLLTYYREAKRLVRSGGVILIDCMVRRGEVSDLSYTDSNNTKVRELLQVIKDDKEVEATTIGMAGVRGYDGFTYVVRK</sequence>
<dbReference type="InterPro" id="IPR002935">
    <property type="entry name" value="SAM_O-MeTrfase"/>
</dbReference>
<reference evidence="5 6" key="1">
    <citation type="submission" date="2024-02" db="EMBL/GenBank/DDBJ databases">
        <title>A draft genome for the cacao thread blight pathogen Marasmius crinis-equi.</title>
        <authorList>
            <person name="Cohen S.P."/>
            <person name="Baruah I.K."/>
            <person name="Amoako-Attah I."/>
            <person name="Bukari Y."/>
            <person name="Meinhardt L.W."/>
            <person name="Bailey B.A."/>
        </authorList>
    </citation>
    <scope>NUCLEOTIDE SEQUENCE [LARGE SCALE GENOMIC DNA]</scope>
    <source>
        <strain evidence="5 6">GH-76</strain>
    </source>
</reference>
<gene>
    <name evidence="5" type="ORF">V5O48_011849</name>
</gene>
<evidence type="ECO:0008006" key="7">
    <source>
        <dbReference type="Google" id="ProtNLM"/>
    </source>
</evidence>
<evidence type="ECO:0000256" key="2">
    <source>
        <dbReference type="ARBA" id="ARBA00022679"/>
    </source>
</evidence>
<keyword evidence="6" id="KW-1185">Reference proteome</keyword>
<dbReference type="InterPro" id="IPR050362">
    <property type="entry name" value="Cation-dep_OMT"/>
</dbReference>
<keyword evidence="1" id="KW-0489">Methyltransferase</keyword>
<proteinExistence type="inferred from homology"/>
<dbReference type="Pfam" id="PF01596">
    <property type="entry name" value="Methyltransf_3"/>
    <property type="match status" value="1"/>
</dbReference>
<dbReference type="PROSITE" id="PS51682">
    <property type="entry name" value="SAM_OMT_I"/>
    <property type="match status" value="1"/>
</dbReference>
<protein>
    <recommendedName>
        <fullName evidence="7">O-methyltransferase</fullName>
    </recommendedName>
</protein>
<dbReference type="PANTHER" id="PTHR10509">
    <property type="entry name" value="O-METHYLTRANSFERASE-RELATED"/>
    <property type="match status" value="1"/>
</dbReference>
<dbReference type="Proteomes" id="UP001465976">
    <property type="component" value="Unassembled WGS sequence"/>
</dbReference>
<name>A0ABR3F4H4_9AGAR</name>
<organism evidence="5 6">
    <name type="scientific">Marasmius crinis-equi</name>
    <dbReference type="NCBI Taxonomy" id="585013"/>
    <lineage>
        <taxon>Eukaryota</taxon>
        <taxon>Fungi</taxon>
        <taxon>Dikarya</taxon>
        <taxon>Basidiomycota</taxon>
        <taxon>Agaricomycotina</taxon>
        <taxon>Agaricomycetes</taxon>
        <taxon>Agaricomycetidae</taxon>
        <taxon>Agaricales</taxon>
        <taxon>Marasmiineae</taxon>
        <taxon>Marasmiaceae</taxon>
        <taxon>Marasmius</taxon>
    </lineage>
</organism>
<dbReference type="Gene3D" id="3.40.50.150">
    <property type="entry name" value="Vaccinia Virus protein VP39"/>
    <property type="match status" value="1"/>
</dbReference>
<keyword evidence="2" id="KW-0808">Transferase</keyword>
<comment type="caution">
    <text evidence="5">The sequence shown here is derived from an EMBL/GenBank/DDBJ whole genome shotgun (WGS) entry which is preliminary data.</text>
</comment>
<dbReference type="SUPFAM" id="SSF53335">
    <property type="entry name" value="S-adenosyl-L-methionine-dependent methyltransferases"/>
    <property type="match status" value="1"/>
</dbReference>
<dbReference type="EMBL" id="JBAHYK010000992">
    <property type="protein sequence ID" value="KAL0570111.1"/>
    <property type="molecule type" value="Genomic_DNA"/>
</dbReference>
<evidence type="ECO:0000313" key="6">
    <source>
        <dbReference type="Proteomes" id="UP001465976"/>
    </source>
</evidence>
<keyword evidence="3" id="KW-0949">S-adenosyl-L-methionine</keyword>
<accession>A0ABR3F4H4</accession>
<dbReference type="InterPro" id="IPR029063">
    <property type="entry name" value="SAM-dependent_MTases_sf"/>
</dbReference>
<evidence type="ECO:0000256" key="4">
    <source>
        <dbReference type="ARBA" id="ARBA00023453"/>
    </source>
</evidence>
<dbReference type="PANTHER" id="PTHR10509:SF14">
    <property type="entry name" value="CAFFEOYL-COA O-METHYLTRANSFERASE 3-RELATED"/>
    <property type="match status" value="1"/>
</dbReference>
<evidence type="ECO:0000313" key="5">
    <source>
        <dbReference type="EMBL" id="KAL0570111.1"/>
    </source>
</evidence>
<evidence type="ECO:0000256" key="1">
    <source>
        <dbReference type="ARBA" id="ARBA00022603"/>
    </source>
</evidence>